<protein>
    <submittedName>
        <fullName evidence="1">Mitochondrial translation system component</fullName>
    </submittedName>
</protein>
<gene>
    <name evidence="1" type="ORF">BN7_443</name>
</gene>
<organism evidence="1 2">
    <name type="scientific">Wickerhamomyces ciferrii (strain ATCC 14091 / BCRC 22168 / CBS 111 / JCM 3599 / NBRC 0793 / NRRL Y-1031 F-60-10)</name>
    <name type="common">Yeast</name>
    <name type="synonym">Pichia ciferrii</name>
    <dbReference type="NCBI Taxonomy" id="1206466"/>
    <lineage>
        <taxon>Eukaryota</taxon>
        <taxon>Fungi</taxon>
        <taxon>Dikarya</taxon>
        <taxon>Ascomycota</taxon>
        <taxon>Saccharomycotina</taxon>
        <taxon>Saccharomycetes</taxon>
        <taxon>Phaffomycetales</taxon>
        <taxon>Wickerhamomycetaceae</taxon>
        <taxon>Wickerhamomyces</taxon>
    </lineage>
</organism>
<evidence type="ECO:0000313" key="1">
    <source>
        <dbReference type="EMBL" id="CCH40909.1"/>
    </source>
</evidence>
<dbReference type="Proteomes" id="UP000009328">
    <property type="component" value="Unassembled WGS sequence"/>
</dbReference>
<dbReference type="Pfam" id="PF08634">
    <property type="entry name" value="Pet127"/>
    <property type="match status" value="1"/>
</dbReference>
<dbReference type="EMBL" id="CAIF01000007">
    <property type="protein sequence ID" value="CCH40909.1"/>
    <property type="molecule type" value="Genomic_DNA"/>
</dbReference>
<dbReference type="GO" id="GO:0005740">
    <property type="term" value="C:mitochondrial envelope"/>
    <property type="evidence" value="ECO:0007669"/>
    <property type="project" value="TreeGrafter"/>
</dbReference>
<dbReference type="PANTHER" id="PTHR31014:SF0">
    <property type="entry name" value="MITOCHONDRIAL TRANSLATION SYSTEM COMPONENT PET127-RELATED"/>
    <property type="match status" value="1"/>
</dbReference>
<reference evidence="1 2" key="1">
    <citation type="journal article" date="2012" name="Eukaryot. Cell">
        <title>Draft genome sequence of Wickerhamomyces ciferrii NRRL Y-1031 F-60-10.</title>
        <authorList>
            <person name="Schneider J."/>
            <person name="Andrea H."/>
            <person name="Blom J."/>
            <person name="Jaenicke S."/>
            <person name="Ruckert C."/>
            <person name="Schorsch C."/>
            <person name="Szczepanowski R."/>
            <person name="Farwick M."/>
            <person name="Goesmann A."/>
            <person name="Puhler A."/>
            <person name="Schaffer S."/>
            <person name="Tauch A."/>
            <person name="Kohler T."/>
            <person name="Brinkrolf K."/>
        </authorList>
    </citation>
    <scope>NUCLEOTIDE SEQUENCE [LARGE SCALE GENOMIC DNA]</scope>
    <source>
        <strain evidence="2">ATCC 14091 / BCRC 22168 / CBS 111 / JCM 3599 / NBRC 0793 / NRRL Y-1031 F-60-10</strain>
    </source>
</reference>
<dbReference type="HOGENOM" id="CLU_003477_3_0_1"/>
<dbReference type="GO" id="GO:0000964">
    <property type="term" value="P:mitochondrial RNA 5'-end processing"/>
    <property type="evidence" value="ECO:0007669"/>
    <property type="project" value="TreeGrafter"/>
</dbReference>
<dbReference type="InterPro" id="IPR013943">
    <property type="entry name" value="Pet127"/>
</dbReference>
<evidence type="ECO:0000313" key="2">
    <source>
        <dbReference type="Proteomes" id="UP000009328"/>
    </source>
</evidence>
<comment type="caution">
    <text evidence="1">The sequence shown here is derived from an EMBL/GenBank/DDBJ whole genome shotgun (WGS) entry which is preliminary data.</text>
</comment>
<dbReference type="InParanoid" id="K0KHQ5"/>
<dbReference type="PANTHER" id="PTHR31014">
    <property type="entry name" value="MITOCHONDRIAL TRANSLATION SYSTEM COMPONENT PET127-RELATED"/>
    <property type="match status" value="1"/>
</dbReference>
<dbReference type="STRING" id="1206466.K0KHQ5"/>
<accession>K0KHQ5</accession>
<proteinExistence type="predicted"/>
<sequence>MLIHIRKCPGIRSQQQRFYTQRSSLDKVGSVFEKLQSEKYNKLFNSQKEDLKVLKNSNISLKKIKKGKKEHKHLGKRGVNTKFKKSSNYNLSDLSKCIRTATGAIYPLHQSDDHISAYDHVQSPIFQKQYNTNPIYEPIPVEQKGEVPPLQHQLSRVLFQHGPQFLQDPRSKVYNFDPFLQKIIPLDEFNMNLIPGYITSSKDKIMLELSSKLHTKYYSSTSSMTGILSHLHFLISNFRPSYLDDFSKNIKYKFGTFTKSAKLPGSVIVRNMGHGKYAIDSDKSADREILLSQLGHVLEKLLTSTPDHFQKHRLDSNSTDPPTEINSYHYAKMGDFLLRSQLDCKDDRLPGNGTFDLKTRAVCAVRHDMIKNEYDSITGYEINKLNGEYESFERELFELSKSTLLKYSLQARIGNMDGIFVAYHNISRMFGFEYLPLEKIDKILNNFGSLKQDKSNFINLKNFKNDPEDEINSIGLDSKLSTKWSNDEFNISIKILNDLLDIITKDYLPLQSFRLIFKAVEKGSFQSVLNVIASPITDDEINSIQNSGYKSNKILLEDIEEPQGKSQKQQDHMNSHIEKLRELNERTMKSPIGFQVYINTELNNQNTKMRHPKYKSIEDDLKISIKIDKMNNPNEIKSMGIKFLEEKIKMLSQNTIKNDDEVDIFIKILRAFGQKGLLKRSKEEKNDLKKIWNRD</sequence>
<dbReference type="eggNOG" id="ENOG502QPU6">
    <property type="taxonomic scope" value="Eukaryota"/>
</dbReference>
<dbReference type="AlphaFoldDB" id="K0KHQ5"/>
<dbReference type="FunCoup" id="K0KHQ5">
    <property type="interactions" value="148"/>
</dbReference>
<name>K0KHQ5_WICCF</name>
<keyword evidence="2" id="KW-1185">Reference proteome</keyword>